<keyword evidence="2" id="KW-0812">Transmembrane</keyword>
<evidence type="ECO:0000256" key="2">
    <source>
        <dbReference type="SAM" id="Phobius"/>
    </source>
</evidence>
<feature type="region of interest" description="Disordered" evidence="1">
    <location>
        <begin position="40"/>
        <end position="71"/>
    </location>
</feature>
<evidence type="ECO:0000256" key="1">
    <source>
        <dbReference type="SAM" id="MobiDB-lite"/>
    </source>
</evidence>
<dbReference type="Proteomes" id="UP001438707">
    <property type="component" value="Unassembled WGS sequence"/>
</dbReference>
<keyword evidence="2" id="KW-1133">Transmembrane helix</keyword>
<evidence type="ECO:0000313" key="4">
    <source>
        <dbReference type="Proteomes" id="UP001438707"/>
    </source>
</evidence>
<accession>A0AAW1Q7U7</accession>
<evidence type="ECO:0000313" key="3">
    <source>
        <dbReference type="EMBL" id="KAK9816389.1"/>
    </source>
</evidence>
<dbReference type="EMBL" id="JALJOS010000076">
    <property type="protein sequence ID" value="KAK9816389.1"/>
    <property type="molecule type" value="Genomic_DNA"/>
</dbReference>
<sequence>MGRFAFAGFTAFAVIGLRCRFFLLGFVGLAVDVKEYQEQQQSKASSSKIIGHTQEDSWSESHTWQLYNQHG</sequence>
<reference evidence="3 4" key="1">
    <citation type="journal article" date="2024" name="Nat. Commun.">
        <title>Phylogenomics reveals the evolutionary origins of lichenization in chlorophyte algae.</title>
        <authorList>
            <person name="Puginier C."/>
            <person name="Libourel C."/>
            <person name="Otte J."/>
            <person name="Skaloud P."/>
            <person name="Haon M."/>
            <person name="Grisel S."/>
            <person name="Petersen M."/>
            <person name="Berrin J.G."/>
            <person name="Delaux P.M."/>
            <person name="Dal Grande F."/>
            <person name="Keller J."/>
        </authorList>
    </citation>
    <scope>NUCLEOTIDE SEQUENCE [LARGE SCALE GENOMIC DNA]</scope>
    <source>
        <strain evidence="3 4">SAG 2145</strain>
    </source>
</reference>
<feature type="transmembrane region" description="Helical" evidence="2">
    <location>
        <begin position="6"/>
        <end position="31"/>
    </location>
</feature>
<protein>
    <recommendedName>
        <fullName evidence="5">Secreted protein</fullName>
    </recommendedName>
</protein>
<name>A0AAW1Q7U7_9CHLO</name>
<feature type="compositionally biased region" description="Polar residues" evidence="1">
    <location>
        <begin position="60"/>
        <end position="71"/>
    </location>
</feature>
<comment type="caution">
    <text evidence="3">The sequence shown here is derived from an EMBL/GenBank/DDBJ whole genome shotgun (WGS) entry which is preliminary data.</text>
</comment>
<organism evidence="3 4">
    <name type="scientific">Apatococcus lobatus</name>
    <dbReference type="NCBI Taxonomy" id="904363"/>
    <lineage>
        <taxon>Eukaryota</taxon>
        <taxon>Viridiplantae</taxon>
        <taxon>Chlorophyta</taxon>
        <taxon>core chlorophytes</taxon>
        <taxon>Trebouxiophyceae</taxon>
        <taxon>Chlorellales</taxon>
        <taxon>Chlorellaceae</taxon>
        <taxon>Apatococcus</taxon>
    </lineage>
</organism>
<proteinExistence type="predicted"/>
<keyword evidence="4" id="KW-1185">Reference proteome</keyword>
<evidence type="ECO:0008006" key="5">
    <source>
        <dbReference type="Google" id="ProtNLM"/>
    </source>
</evidence>
<gene>
    <name evidence="3" type="ORF">WJX74_003033</name>
</gene>
<keyword evidence="2" id="KW-0472">Membrane</keyword>
<dbReference type="AlphaFoldDB" id="A0AAW1Q7U7"/>